<feature type="compositionally biased region" description="Basic and acidic residues" evidence="1">
    <location>
        <begin position="178"/>
        <end position="190"/>
    </location>
</feature>
<feature type="region of interest" description="Disordered" evidence="1">
    <location>
        <begin position="1"/>
        <end position="79"/>
    </location>
</feature>
<gene>
    <name evidence="2" type="ORF">LAL4801_05789</name>
</gene>
<sequence length="198" mass="22085">MTKKQDWRDRLGMSLPAISKEIQASASPLQPKSSRPLSTIEDTPENRSPTKPTNRNWRGPSHFSKRPTTEREAPAKPQRIMTGASLTRDEISVYNALGWMSAAESMGFKLDHRGERIKVPRASEIANPFDGPGHGHYTAGATAFKKHYDAVKKTQKPSSSIDDHIFMLLQAKKRSFEDAKERVADAEGKVEPSPTSMR</sequence>
<feature type="compositionally biased region" description="Polar residues" evidence="1">
    <location>
        <begin position="22"/>
        <end position="56"/>
    </location>
</feature>
<protein>
    <submittedName>
        <fullName evidence="2">Uncharacterized protein</fullName>
    </submittedName>
</protein>
<evidence type="ECO:0000313" key="2">
    <source>
        <dbReference type="EMBL" id="CTQ47327.1"/>
    </source>
</evidence>
<dbReference type="EMBL" id="CXST01000006">
    <property type="protein sequence ID" value="CTQ47327.1"/>
    <property type="molecule type" value="Genomic_DNA"/>
</dbReference>
<name>A0A0M6YDL1_9HYPH</name>
<reference evidence="3" key="1">
    <citation type="submission" date="2015-07" db="EMBL/GenBank/DDBJ databases">
        <authorList>
            <person name="Rodrigo-Torres Lidia"/>
            <person name="Arahal R.David."/>
        </authorList>
    </citation>
    <scope>NUCLEOTIDE SEQUENCE [LARGE SCALE GENOMIC DNA]</scope>
    <source>
        <strain evidence="3">CECT 4801</strain>
    </source>
</reference>
<feature type="compositionally biased region" description="Basic and acidic residues" evidence="1">
    <location>
        <begin position="1"/>
        <end position="11"/>
    </location>
</feature>
<dbReference type="AlphaFoldDB" id="A0A0M6YDL1"/>
<dbReference type="Proteomes" id="UP000048926">
    <property type="component" value="Unassembled WGS sequence"/>
</dbReference>
<evidence type="ECO:0000313" key="3">
    <source>
        <dbReference type="Proteomes" id="UP000048926"/>
    </source>
</evidence>
<keyword evidence="3" id="KW-1185">Reference proteome</keyword>
<feature type="region of interest" description="Disordered" evidence="1">
    <location>
        <begin position="178"/>
        <end position="198"/>
    </location>
</feature>
<evidence type="ECO:0000256" key="1">
    <source>
        <dbReference type="SAM" id="MobiDB-lite"/>
    </source>
</evidence>
<accession>A0A0M6YDL1</accession>
<proteinExistence type="predicted"/>
<organism evidence="2 3">
    <name type="scientific">Roseibium aggregatum</name>
    <dbReference type="NCBI Taxonomy" id="187304"/>
    <lineage>
        <taxon>Bacteria</taxon>
        <taxon>Pseudomonadati</taxon>
        <taxon>Pseudomonadota</taxon>
        <taxon>Alphaproteobacteria</taxon>
        <taxon>Hyphomicrobiales</taxon>
        <taxon>Stappiaceae</taxon>
        <taxon>Roseibium</taxon>
    </lineage>
</organism>